<reference evidence="3" key="1">
    <citation type="submission" date="2012-04" db="EMBL/GenBank/DDBJ databases">
        <title>The Genome Sequence of Fusarium oxysporum melonis.</title>
        <authorList>
            <consortium name="The Broad Institute Genome Sequencing Platform"/>
            <person name="Ma L.-J."/>
            <person name="Gale L.R."/>
            <person name="Schwartz D.C."/>
            <person name="Zhou S."/>
            <person name="Corby-Kistler H."/>
            <person name="Young S.K."/>
            <person name="Zeng Q."/>
            <person name="Gargeya S."/>
            <person name="Fitzgerald M."/>
            <person name="Haas B."/>
            <person name="Abouelleil A."/>
            <person name="Alvarado L."/>
            <person name="Arachchi H.M."/>
            <person name="Berlin A."/>
            <person name="Brown A."/>
            <person name="Chapman S.B."/>
            <person name="Chen Z."/>
            <person name="Dunbar C."/>
            <person name="Freedman E."/>
            <person name="Gearin G."/>
            <person name="Goldberg J."/>
            <person name="Griggs A."/>
            <person name="Gujja S."/>
            <person name="Heiman D."/>
            <person name="Howarth C."/>
            <person name="Larson L."/>
            <person name="Lui A."/>
            <person name="MacDonald P.J.P."/>
            <person name="Montmayeur A."/>
            <person name="Murphy C."/>
            <person name="Neiman D."/>
            <person name="Pearson M."/>
            <person name="Priest M."/>
            <person name="Roberts A."/>
            <person name="Saif S."/>
            <person name="Shea T."/>
            <person name="Shenoy N."/>
            <person name="Sisk P."/>
            <person name="Stolte C."/>
            <person name="Sykes S."/>
            <person name="Wortman J."/>
            <person name="Nusbaum C."/>
            <person name="Birren B."/>
        </authorList>
    </citation>
    <scope>NUCLEOTIDE SEQUENCE</scope>
    <source>
        <strain evidence="3">26406</strain>
    </source>
</reference>
<gene>
    <name evidence="3" type="ORF">FOMG_17609</name>
</gene>
<evidence type="ECO:0000313" key="3">
    <source>
        <dbReference type="EMBL" id="EXK25760.1"/>
    </source>
</evidence>
<evidence type="ECO:0000256" key="2">
    <source>
        <dbReference type="SAM" id="MobiDB-lite"/>
    </source>
</evidence>
<organism evidence="3">
    <name type="scientific">Fusarium oxysporum f. sp. melonis 26406</name>
    <dbReference type="NCBI Taxonomy" id="1089452"/>
    <lineage>
        <taxon>Eukaryota</taxon>
        <taxon>Fungi</taxon>
        <taxon>Dikarya</taxon>
        <taxon>Ascomycota</taxon>
        <taxon>Pezizomycotina</taxon>
        <taxon>Sordariomycetes</taxon>
        <taxon>Hypocreomycetidae</taxon>
        <taxon>Hypocreales</taxon>
        <taxon>Nectriaceae</taxon>
        <taxon>Fusarium</taxon>
        <taxon>Fusarium oxysporum species complex</taxon>
    </lineage>
</organism>
<evidence type="ECO:0000256" key="1">
    <source>
        <dbReference type="SAM" id="Coils"/>
    </source>
</evidence>
<feature type="compositionally biased region" description="Basic and acidic residues" evidence="2">
    <location>
        <begin position="19"/>
        <end position="33"/>
    </location>
</feature>
<proteinExistence type="predicted"/>
<accession>W9Z2X6</accession>
<name>W9Z2X6_FUSOX</name>
<dbReference type="EMBL" id="JH659383">
    <property type="protein sequence ID" value="EXK25760.1"/>
    <property type="molecule type" value="Genomic_DNA"/>
</dbReference>
<feature type="coiled-coil region" evidence="1">
    <location>
        <begin position="85"/>
        <end position="129"/>
    </location>
</feature>
<sequence length="291" mass="32895">MITPLFDVNMIELSGEADEQSRDTTRQLKDTATETRMTTQKTTRNVPTEAHKSSGSSSSSSDGRAMLQKWLDLPGESHRETRRLQEALKRQMEIMRELLEAVSKQQETMDEMEEQMAEELQLVHEQLKTIVGIHLLHSSRSYAGVKRSSTCMPQAAPRTATSTVSLIPTDTLYCTIDISRIQDDDTRRLAGTIRATSPKNTGTRVLRDDVYPMRVDNVSRNAMLNQINEVRVEVAETLGREDDNELAKVAWLSRRDVLEAYGSMVVYFKKHPEAKEFISEGLSRLEESSAS</sequence>
<reference evidence="3" key="2">
    <citation type="submission" date="2012-05" db="EMBL/GenBank/DDBJ databases">
        <title>Annotation of the Genome Sequence of Fusarium oxysporum f. sp. melonis 26406.</title>
        <authorList>
            <consortium name="The Broad Institute Genomics Platform"/>
            <person name="Ma L.-J."/>
            <person name="Corby-Kistler H."/>
            <person name="Broz K."/>
            <person name="Gale L.R."/>
            <person name="Jonkers W."/>
            <person name="O'Donnell K."/>
            <person name="Ploetz R."/>
            <person name="Steinberg C."/>
            <person name="Schwartz D.C."/>
            <person name="VanEtten H."/>
            <person name="Zhou S."/>
            <person name="Young S.K."/>
            <person name="Zeng Q."/>
            <person name="Gargeya S."/>
            <person name="Fitzgerald M."/>
            <person name="Abouelleil A."/>
            <person name="Alvarado L."/>
            <person name="Chapman S.B."/>
            <person name="Gainer-Dewar J."/>
            <person name="Goldberg J."/>
            <person name="Griggs A."/>
            <person name="Gujja S."/>
            <person name="Hansen M."/>
            <person name="Howarth C."/>
            <person name="Imamovic A."/>
            <person name="Ireland A."/>
            <person name="Larimer J."/>
            <person name="McCowan C."/>
            <person name="Murphy C."/>
            <person name="Pearson M."/>
            <person name="Poon T.W."/>
            <person name="Priest M."/>
            <person name="Roberts A."/>
            <person name="Saif S."/>
            <person name="Shea T."/>
            <person name="Sykes S."/>
            <person name="Wortman J."/>
            <person name="Nusbaum C."/>
            <person name="Birren B."/>
        </authorList>
    </citation>
    <scope>NUCLEOTIDE SEQUENCE</scope>
    <source>
        <strain evidence="3">26406</strain>
    </source>
</reference>
<feature type="region of interest" description="Disordered" evidence="2">
    <location>
        <begin position="14"/>
        <end position="64"/>
    </location>
</feature>
<dbReference type="AlphaFoldDB" id="W9Z2X6"/>
<feature type="compositionally biased region" description="Low complexity" evidence="2">
    <location>
        <begin position="34"/>
        <end position="43"/>
    </location>
</feature>
<protein>
    <submittedName>
        <fullName evidence="3">Uncharacterized protein</fullName>
    </submittedName>
</protein>
<dbReference type="HOGENOM" id="CLU_039092_3_0_1"/>
<dbReference type="OrthoDB" id="5243934at2759"/>
<dbReference type="Proteomes" id="UP000030703">
    <property type="component" value="Unassembled WGS sequence"/>
</dbReference>
<keyword evidence="1" id="KW-0175">Coiled coil</keyword>
<dbReference type="VEuPathDB" id="FungiDB:FOMG_17609"/>